<keyword evidence="2 4" id="KW-0833">Ubl conjugation pathway</keyword>
<proteinExistence type="inferred from homology"/>
<sequence>MEKTSNTTRAPREVYRLRKELQDTQCLPEAEIYVHTVENDLHRWKGYIKGPDGTPYEGGRFVLDVAIPQRYPYTPPKIKFLTKIWHPNISSQTGAICLDILQAEWSPAITIRTALLSIQALLAAPEPDSPQDAEVAKMYKRSIQEFNITASTWTNTFARKNMESREEKIKKITEMGFSEEQAEDALTKHNWDETVALNTLLEGS</sequence>
<dbReference type="Pfam" id="PF00179">
    <property type="entry name" value="UQ_con"/>
    <property type="match status" value="1"/>
</dbReference>
<keyword evidence="4" id="KW-0547">Nucleotide-binding</keyword>
<dbReference type="Pfam" id="PF00627">
    <property type="entry name" value="UBA"/>
    <property type="match status" value="1"/>
</dbReference>
<evidence type="ECO:0000256" key="4">
    <source>
        <dbReference type="RuleBase" id="RU362109"/>
    </source>
</evidence>
<dbReference type="Gene3D" id="3.10.110.10">
    <property type="entry name" value="Ubiquitin Conjugating Enzyme"/>
    <property type="match status" value="1"/>
</dbReference>
<dbReference type="PROSITE" id="PS50030">
    <property type="entry name" value="UBA"/>
    <property type="match status" value="1"/>
</dbReference>
<comment type="caution">
    <text evidence="7">The sequence shown here is derived from an EMBL/GenBank/DDBJ whole genome shotgun (WGS) entry which is preliminary data.</text>
</comment>
<comment type="similarity">
    <text evidence="4">Belongs to the ubiquitin-conjugating enzyme family.</text>
</comment>
<evidence type="ECO:0000256" key="1">
    <source>
        <dbReference type="ARBA" id="ARBA00022679"/>
    </source>
</evidence>
<dbReference type="Proteomes" id="UP000823046">
    <property type="component" value="Unassembled WGS sequence"/>
</dbReference>
<feature type="domain" description="UBC core" evidence="6">
    <location>
        <begin position="12"/>
        <end position="159"/>
    </location>
</feature>
<keyword evidence="4" id="KW-0067">ATP-binding</keyword>
<dbReference type="SMART" id="SM00165">
    <property type="entry name" value="UBA"/>
    <property type="match status" value="1"/>
</dbReference>
<organism evidence="7 8">
    <name type="scientific">Cardiosporidium cionae</name>
    <dbReference type="NCBI Taxonomy" id="476202"/>
    <lineage>
        <taxon>Eukaryota</taxon>
        <taxon>Sar</taxon>
        <taxon>Alveolata</taxon>
        <taxon>Apicomplexa</taxon>
        <taxon>Aconoidasida</taxon>
        <taxon>Nephromycida</taxon>
        <taxon>Cardiosporidium</taxon>
    </lineage>
</organism>
<dbReference type="InterPro" id="IPR016135">
    <property type="entry name" value="UBQ-conjugating_enzyme/RWD"/>
</dbReference>
<dbReference type="InterPro" id="IPR015940">
    <property type="entry name" value="UBA"/>
</dbReference>
<dbReference type="InterPro" id="IPR000608">
    <property type="entry name" value="UBC"/>
</dbReference>
<dbReference type="InterPro" id="IPR009060">
    <property type="entry name" value="UBA-like_sf"/>
</dbReference>
<dbReference type="Gene3D" id="1.10.8.10">
    <property type="entry name" value="DNA helicase RuvA subunit, C-terminal domain"/>
    <property type="match status" value="1"/>
</dbReference>
<dbReference type="EMBL" id="JADAQX010000407">
    <property type="protein sequence ID" value="KAF8820359.1"/>
    <property type="molecule type" value="Genomic_DNA"/>
</dbReference>
<dbReference type="PROSITE" id="PS50127">
    <property type="entry name" value="UBC_2"/>
    <property type="match status" value="1"/>
</dbReference>
<evidence type="ECO:0000259" key="6">
    <source>
        <dbReference type="PROSITE" id="PS50127"/>
    </source>
</evidence>
<dbReference type="SMART" id="SM00212">
    <property type="entry name" value="UBCc"/>
    <property type="match status" value="1"/>
</dbReference>
<accession>A0ABQ7J8N7</accession>
<dbReference type="CDD" id="cd23800">
    <property type="entry name" value="UBCc_UBE2K"/>
    <property type="match status" value="1"/>
</dbReference>
<feature type="active site" description="Glycyl thioester intermediate" evidence="3">
    <location>
        <position position="97"/>
    </location>
</feature>
<gene>
    <name evidence="7" type="ORF">IE077_003268</name>
</gene>
<dbReference type="PANTHER" id="PTHR24067">
    <property type="entry name" value="UBIQUITIN-CONJUGATING ENZYME E2"/>
    <property type="match status" value="1"/>
</dbReference>
<name>A0ABQ7J8N7_9APIC</name>
<reference evidence="7 8" key="1">
    <citation type="journal article" date="2020" name="bioRxiv">
        <title>Metabolic contributions of an alphaproteobacterial endosymbiont in the apicomplexan Cardiosporidium cionae.</title>
        <authorList>
            <person name="Hunter E.S."/>
            <person name="Paight C.J."/>
            <person name="Lane C.E."/>
        </authorList>
    </citation>
    <scope>NUCLEOTIDE SEQUENCE [LARGE SCALE GENOMIC DNA]</scope>
    <source>
        <strain evidence="7">ESH_2018</strain>
    </source>
</reference>
<protein>
    <submittedName>
        <fullName evidence="7">Ubiquitin-conjugating enzyme subfamily protein</fullName>
    </submittedName>
</protein>
<dbReference type="InterPro" id="IPR050113">
    <property type="entry name" value="Ub_conjugating_enzyme"/>
</dbReference>
<dbReference type="CDD" id="cd14314">
    <property type="entry name" value="UBA_II_E2_pyUCE_like"/>
    <property type="match status" value="1"/>
</dbReference>
<keyword evidence="1" id="KW-0808">Transferase</keyword>
<evidence type="ECO:0000313" key="7">
    <source>
        <dbReference type="EMBL" id="KAF8820359.1"/>
    </source>
</evidence>
<keyword evidence="8" id="KW-1185">Reference proteome</keyword>
<dbReference type="SUPFAM" id="SSF54495">
    <property type="entry name" value="UBC-like"/>
    <property type="match status" value="1"/>
</dbReference>
<evidence type="ECO:0000259" key="5">
    <source>
        <dbReference type="PROSITE" id="PS50030"/>
    </source>
</evidence>
<evidence type="ECO:0000256" key="2">
    <source>
        <dbReference type="ARBA" id="ARBA00022786"/>
    </source>
</evidence>
<evidence type="ECO:0000256" key="3">
    <source>
        <dbReference type="PROSITE-ProRule" id="PRU10133"/>
    </source>
</evidence>
<dbReference type="SUPFAM" id="SSF46934">
    <property type="entry name" value="UBA-like"/>
    <property type="match status" value="1"/>
</dbReference>
<dbReference type="InterPro" id="IPR023313">
    <property type="entry name" value="UBQ-conjugating_AS"/>
</dbReference>
<feature type="domain" description="UBA" evidence="5">
    <location>
        <begin position="163"/>
        <end position="203"/>
    </location>
</feature>
<dbReference type="PROSITE" id="PS00183">
    <property type="entry name" value="UBC_1"/>
    <property type="match status" value="1"/>
</dbReference>
<evidence type="ECO:0000313" key="8">
    <source>
        <dbReference type="Proteomes" id="UP000823046"/>
    </source>
</evidence>